<name>E3HDX5_ILYPC</name>
<keyword evidence="3" id="KW-1185">Reference proteome</keyword>
<dbReference type="Proteomes" id="UP000006875">
    <property type="component" value="Plasmid pILYOP02"/>
</dbReference>
<evidence type="ECO:0000313" key="2">
    <source>
        <dbReference type="EMBL" id="ADO84587.1"/>
    </source>
</evidence>
<feature type="transmembrane region" description="Helical" evidence="1">
    <location>
        <begin position="121"/>
        <end position="142"/>
    </location>
</feature>
<keyword evidence="1" id="KW-0812">Transmembrane</keyword>
<dbReference type="RefSeq" id="WP_013389239.1">
    <property type="nucleotide sequence ID" value="NC_014634.1"/>
</dbReference>
<feature type="transmembrane region" description="Helical" evidence="1">
    <location>
        <begin position="80"/>
        <end position="101"/>
    </location>
</feature>
<accession>E3HDX5</accession>
<gene>
    <name evidence="2" type="ordered locus">Ilyop_2835</name>
</gene>
<keyword evidence="2" id="KW-0614">Plasmid</keyword>
<dbReference type="AlphaFoldDB" id="E3HDX5"/>
<keyword evidence="1" id="KW-0472">Membrane</keyword>
<evidence type="ECO:0000313" key="3">
    <source>
        <dbReference type="Proteomes" id="UP000006875"/>
    </source>
</evidence>
<feature type="transmembrane region" description="Helical" evidence="1">
    <location>
        <begin position="7"/>
        <end position="25"/>
    </location>
</feature>
<dbReference type="EMBL" id="CP002283">
    <property type="protein sequence ID" value="ADO84587.1"/>
    <property type="molecule type" value="Genomic_DNA"/>
</dbReference>
<reference evidence="2 3" key="1">
    <citation type="journal article" date="2010" name="Stand. Genomic Sci.">
        <title>Complete genome sequence of Ilyobacter polytropus type strain (CuHbu1).</title>
        <authorList>
            <person name="Sikorski J."/>
            <person name="Chertkov O."/>
            <person name="Lapidus A."/>
            <person name="Nolan M."/>
            <person name="Lucas S."/>
            <person name="Del Rio T.G."/>
            <person name="Tice H."/>
            <person name="Cheng J.F."/>
            <person name="Tapia R."/>
            <person name="Han C."/>
            <person name="Goodwin L."/>
            <person name="Pitluck S."/>
            <person name="Liolios K."/>
            <person name="Ivanova N."/>
            <person name="Mavromatis K."/>
            <person name="Mikhailova N."/>
            <person name="Pati A."/>
            <person name="Chen A."/>
            <person name="Palaniappan K."/>
            <person name="Land M."/>
            <person name="Hauser L."/>
            <person name="Chang Y.J."/>
            <person name="Jeffries C.D."/>
            <person name="Brambilla E."/>
            <person name="Yasawong M."/>
            <person name="Rohde M."/>
            <person name="Pukall R."/>
            <person name="Spring S."/>
            <person name="Goker M."/>
            <person name="Woyke T."/>
            <person name="Bristow J."/>
            <person name="Eisen J.A."/>
            <person name="Markowitz V."/>
            <person name="Hugenholtz P."/>
            <person name="Kyrpides N.C."/>
            <person name="Klenk H.P."/>
        </authorList>
    </citation>
    <scope>NUCLEOTIDE SEQUENCE [LARGE SCALE GENOMIC DNA]</scope>
    <source>
        <strain evidence="3">ATCC 51220 / DSM 2926 / LMG 16218 / CuHBu1</strain>
        <plasmid evidence="3">pILYOP02</plasmid>
    </source>
</reference>
<dbReference type="KEGG" id="ipo:Ilyop_2835"/>
<sequence>MIKKIKYFMVFFFFSFVIFGMWEWLQTPFFQDITDKINYIVWYRFHCTIGDIMILGVSMVIWSLAKKNNMWFFDPSKQDYLAVTVLGASYTAYSEILNVVIRESWSYSEYMPLIPGTHIGIIPIIQWITLPTLIIYICARFIRGKK</sequence>
<dbReference type="eggNOG" id="ENOG5032RTX">
    <property type="taxonomic scope" value="Bacteria"/>
</dbReference>
<proteinExistence type="predicted"/>
<organism evidence="2 3">
    <name type="scientific">Ilyobacter polytropus (strain ATCC 51220 / DSM 2926 / LMG 16218 / CuHBu1)</name>
    <dbReference type="NCBI Taxonomy" id="572544"/>
    <lineage>
        <taxon>Bacteria</taxon>
        <taxon>Fusobacteriati</taxon>
        <taxon>Fusobacteriota</taxon>
        <taxon>Fusobacteriia</taxon>
        <taxon>Fusobacteriales</taxon>
        <taxon>Fusobacteriaceae</taxon>
        <taxon>Ilyobacter</taxon>
    </lineage>
</organism>
<protein>
    <submittedName>
        <fullName evidence="2">Uncharacterized protein</fullName>
    </submittedName>
</protein>
<evidence type="ECO:0000256" key="1">
    <source>
        <dbReference type="SAM" id="Phobius"/>
    </source>
</evidence>
<geneLocation type="plasmid" evidence="2 3">
    <name>pILYOP02</name>
</geneLocation>
<dbReference type="OrthoDB" id="572815at2"/>
<feature type="transmembrane region" description="Helical" evidence="1">
    <location>
        <begin position="40"/>
        <end position="64"/>
    </location>
</feature>
<dbReference type="HOGENOM" id="CLU_132599_0_0_0"/>
<keyword evidence="1" id="KW-1133">Transmembrane helix</keyword>